<protein>
    <recommendedName>
        <fullName evidence="4 5">Large ribosomal subunit protein uL10</fullName>
    </recommendedName>
</protein>
<dbReference type="RefSeq" id="WP_160203237.1">
    <property type="nucleotide sequence ID" value="NZ_QXWK01000046.1"/>
</dbReference>
<dbReference type="GO" id="GO:0015934">
    <property type="term" value="C:large ribosomal subunit"/>
    <property type="evidence" value="ECO:0007669"/>
    <property type="project" value="InterPro"/>
</dbReference>
<gene>
    <name evidence="5" type="primary">rplJ</name>
    <name evidence="6" type="ORF">D0435_15040</name>
</gene>
<dbReference type="Gene3D" id="6.10.250.290">
    <property type="match status" value="1"/>
</dbReference>
<dbReference type="InterPro" id="IPR022973">
    <property type="entry name" value="Ribosomal_uL10_bac"/>
</dbReference>
<dbReference type="Proteomes" id="UP000446866">
    <property type="component" value="Unassembled WGS sequence"/>
</dbReference>
<dbReference type="PANTHER" id="PTHR11560">
    <property type="entry name" value="39S RIBOSOMAL PROTEIN L10, MITOCHONDRIAL"/>
    <property type="match status" value="1"/>
</dbReference>
<name>A0A845QMT9_9FIRM</name>
<keyword evidence="7" id="KW-1185">Reference proteome</keyword>
<dbReference type="AlphaFoldDB" id="A0A845QMT9"/>
<evidence type="ECO:0000313" key="6">
    <source>
        <dbReference type="EMBL" id="NBH62956.1"/>
    </source>
</evidence>
<dbReference type="EMBL" id="QXWK01000046">
    <property type="protein sequence ID" value="NBH62956.1"/>
    <property type="molecule type" value="Genomic_DNA"/>
</dbReference>
<evidence type="ECO:0000256" key="3">
    <source>
        <dbReference type="ARBA" id="ARBA00023274"/>
    </source>
</evidence>
<evidence type="ECO:0000256" key="5">
    <source>
        <dbReference type="HAMAP-Rule" id="MF_00362"/>
    </source>
</evidence>
<comment type="function">
    <text evidence="5">Forms part of the ribosomal stalk, playing a central role in the interaction of the ribosome with GTP-bound translation factors.</text>
</comment>
<evidence type="ECO:0000256" key="1">
    <source>
        <dbReference type="ARBA" id="ARBA00008889"/>
    </source>
</evidence>
<dbReference type="InterPro" id="IPR043141">
    <property type="entry name" value="Ribosomal_uL10-like_sf"/>
</dbReference>
<accession>A0A845QMT9</accession>
<evidence type="ECO:0000313" key="7">
    <source>
        <dbReference type="Proteomes" id="UP000446866"/>
    </source>
</evidence>
<dbReference type="GO" id="GO:0006412">
    <property type="term" value="P:translation"/>
    <property type="evidence" value="ECO:0007669"/>
    <property type="project" value="UniProtKB-UniRule"/>
</dbReference>
<dbReference type="InterPro" id="IPR047865">
    <property type="entry name" value="Ribosomal_uL10_bac_type"/>
</dbReference>
<proteinExistence type="inferred from homology"/>
<keyword evidence="3 5" id="KW-0687">Ribonucleoprotein</keyword>
<evidence type="ECO:0000256" key="4">
    <source>
        <dbReference type="ARBA" id="ARBA00035202"/>
    </source>
</evidence>
<dbReference type="GO" id="GO:0070180">
    <property type="term" value="F:large ribosomal subunit rRNA binding"/>
    <property type="evidence" value="ECO:0007669"/>
    <property type="project" value="UniProtKB-UniRule"/>
</dbReference>
<organism evidence="6 7">
    <name type="scientific">Anaerotruncus colihominis</name>
    <dbReference type="NCBI Taxonomy" id="169435"/>
    <lineage>
        <taxon>Bacteria</taxon>
        <taxon>Bacillati</taxon>
        <taxon>Bacillota</taxon>
        <taxon>Clostridia</taxon>
        <taxon>Eubacteriales</taxon>
        <taxon>Oscillospiraceae</taxon>
        <taxon>Anaerotruncus</taxon>
    </lineage>
</organism>
<dbReference type="CDD" id="cd05797">
    <property type="entry name" value="Ribosomal_L10"/>
    <property type="match status" value="1"/>
</dbReference>
<comment type="caution">
    <text evidence="6">The sequence shown here is derived from an EMBL/GenBank/DDBJ whole genome shotgun (WGS) entry which is preliminary data.</text>
</comment>
<dbReference type="Pfam" id="PF00466">
    <property type="entry name" value="Ribosomal_L10"/>
    <property type="match status" value="1"/>
</dbReference>
<keyword evidence="2 5" id="KW-0689">Ribosomal protein</keyword>
<reference evidence="6 7" key="1">
    <citation type="submission" date="2018-08" db="EMBL/GenBank/DDBJ databases">
        <title>Murine metabolic-syndrome-specific gut microbial biobank.</title>
        <authorList>
            <person name="Liu C."/>
        </authorList>
    </citation>
    <scope>NUCLEOTIDE SEQUENCE [LARGE SCALE GENOMIC DNA]</scope>
    <source>
        <strain evidence="6 7">28</strain>
    </source>
</reference>
<dbReference type="NCBIfam" id="NF000955">
    <property type="entry name" value="PRK00099.1-1"/>
    <property type="match status" value="1"/>
</dbReference>
<keyword evidence="5" id="KW-0699">rRNA-binding</keyword>
<dbReference type="InterPro" id="IPR002363">
    <property type="entry name" value="Ribosomal_uL10_CS_bac"/>
</dbReference>
<dbReference type="InterPro" id="IPR001790">
    <property type="entry name" value="Ribosomal_uL10"/>
</dbReference>
<evidence type="ECO:0000256" key="2">
    <source>
        <dbReference type="ARBA" id="ARBA00022980"/>
    </source>
</evidence>
<dbReference type="GO" id="GO:0003735">
    <property type="term" value="F:structural constituent of ribosome"/>
    <property type="evidence" value="ECO:0007669"/>
    <property type="project" value="InterPro"/>
</dbReference>
<dbReference type="SUPFAM" id="SSF160369">
    <property type="entry name" value="Ribosomal protein L10-like"/>
    <property type="match status" value="1"/>
</dbReference>
<dbReference type="HAMAP" id="MF_00362">
    <property type="entry name" value="Ribosomal_uL10"/>
    <property type="match status" value="1"/>
</dbReference>
<keyword evidence="5" id="KW-0694">RNA-binding</keyword>
<dbReference type="PROSITE" id="PS01109">
    <property type="entry name" value="RIBOSOMAL_L10"/>
    <property type="match status" value="1"/>
</dbReference>
<dbReference type="Gene3D" id="3.30.70.1730">
    <property type="match status" value="1"/>
</dbReference>
<sequence>MSVEAKQQKQVIIDEIKAKLENAQAAVVVDYMGINVAEADAMRKKLREANVDYTVYKNTLIKRAIEGTDYAPLAEVLDGPSALAISTEDATAPARTLNELIKEYKKMEFKAGVVEGTYYDKAGIEQVADIPSRDVLIAKFMGSIQSPVSKFVRTLAAIAEEKEA</sequence>
<comment type="subunit">
    <text evidence="5">Part of the ribosomal stalk of the 50S ribosomal subunit. The N-terminus interacts with L11 and the large rRNA to form the base of the stalk. The C-terminus forms an elongated spine to which L12 dimers bind in a sequential fashion forming a multimeric L10(L12)X complex.</text>
</comment>
<comment type="similarity">
    <text evidence="1 5">Belongs to the universal ribosomal protein uL10 family.</text>
</comment>